<dbReference type="OrthoDB" id="5457526at2"/>
<reference evidence="7 8" key="1">
    <citation type="submission" date="2019-03" db="EMBL/GenBank/DDBJ databases">
        <title>Genomic Encyclopedia of Type Strains, Phase IV (KMG-IV): sequencing the most valuable type-strain genomes for metagenomic binning, comparative biology and taxonomic classification.</title>
        <authorList>
            <person name="Goeker M."/>
        </authorList>
    </citation>
    <scope>NUCLEOTIDE SEQUENCE [LARGE SCALE GENOMIC DNA]</scope>
    <source>
        <strain evidence="7 8">DSM 20467</strain>
    </source>
</reference>
<feature type="transmembrane region" description="Helical" evidence="6">
    <location>
        <begin position="137"/>
        <end position="163"/>
    </location>
</feature>
<feature type="transmembrane region" description="Helical" evidence="6">
    <location>
        <begin position="233"/>
        <end position="252"/>
    </location>
</feature>
<dbReference type="InterPro" id="IPR051598">
    <property type="entry name" value="TSUP/Inactive_protease-like"/>
</dbReference>
<evidence type="ECO:0000256" key="6">
    <source>
        <dbReference type="RuleBase" id="RU363041"/>
    </source>
</evidence>
<keyword evidence="8" id="KW-1185">Reference proteome</keyword>
<feature type="transmembrane region" description="Helical" evidence="6">
    <location>
        <begin position="41"/>
        <end position="61"/>
    </location>
</feature>
<dbReference type="PANTHER" id="PTHR43701:SF2">
    <property type="entry name" value="MEMBRANE TRANSPORTER PROTEIN YJNA-RELATED"/>
    <property type="match status" value="1"/>
</dbReference>
<feature type="transmembrane region" description="Helical" evidence="6">
    <location>
        <begin position="6"/>
        <end position="29"/>
    </location>
</feature>
<dbReference type="PANTHER" id="PTHR43701">
    <property type="entry name" value="MEMBRANE TRANSPORTER PROTEIN MJ0441-RELATED"/>
    <property type="match status" value="1"/>
</dbReference>
<proteinExistence type="inferred from homology"/>
<evidence type="ECO:0000256" key="1">
    <source>
        <dbReference type="ARBA" id="ARBA00004141"/>
    </source>
</evidence>
<comment type="similarity">
    <text evidence="2 6">Belongs to the 4-toluene sulfonate uptake permease (TSUP) (TC 2.A.102) family.</text>
</comment>
<comment type="subcellular location">
    <subcellularLocation>
        <location evidence="6">Cell membrane</location>
        <topology evidence="6">Multi-pass membrane protein</topology>
    </subcellularLocation>
    <subcellularLocation>
        <location evidence="1">Membrane</location>
        <topology evidence="1">Multi-pass membrane protein</topology>
    </subcellularLocation>
</comment>
<dbReference type="EMBL" id="SMAA01000005">
    <property type="protein sequence ID" value="TCS80058.1"/>
    <property type="molecule type" value="Genomic_DNA"/>
</dbReference>
<evidence type="ECO:0000256" key="5">
    <source>
        <dbReference type="ARBA" id="ARBA00023136"/>
    </source>
</evidence>
<keyword evidence="4 6" id="KW-1133">Transmembrane helix</keyword>
<evidence type="ECO:0000256" key="3">
    <source>
        <dbReference type="ARBA" id="ARBA00022692"/>
    </source>
</evidence>
<sequence>MLLFAAMLVLGLIIGFVGAGGAGVAITLLTVGFDVKIHTALGIALGTMMFTTLSGALSHLREGNVDLKIGCAMGIGGAAGAFLGANTSNYISSAGLKSATAIMMLLSALLLYIRLFHSQLMSKALHIKPSVLVGPRFWITALITGIVNGFLSGAFGIGAAAFIQLSMLLIFGMPLYKAVGTTMMIIIPISAFGGLGYILSGHIDFVLFLETLLGLMVGAFIGAKFTRMVPIPVLRFFMVAMPVLGGVILMFFD</sequence>
<organism evidence="7 8">
    <name type="scientific">Pectinatus cerevisiiphilus</name>
    <dbReference type="NCBI Taxonomy" id="86956"/>
    <lineage>
        <taxon>Bacteria</taxon>
        <taxon>Bacillati</taxon>
        <taxon>Bacillota</taxon>
        <taxon>Negativicutes</taxon>
        <taxon>Selenomonadales</taxon>
        <taxon>Selenomonadaceae</taxon>
        <taxon>Pectinatus</taxon>
    </lineage>
</organism>
<accession>A0A4R3KAN7</accession>
<keyword evidence="3 6" id="KW-0812">Transmembrane</keyword>
<keyword evidence="6" id="KW-1003">Cell membrane</keyword>
<dbReference type="GO" id="GO:0005886">
    <property type="term" value="C:plasma membrane"/>
    <property type="evidence" value="ECO:0007669"/>
    <property type="project" value="UniProtKB-SubCell"/>
</dbReference>
<dbReference type="Pfam" id="PF01925">
    <property type="entry name" value="TauE"/>
    <property type="match status" value="1"/>
</dbReference>
<dbReference type="RefSeq" id="WP_132548416.1">
    <property type="nucleotide sequence ID" value="NZ_SMAA01000005.1"/>
</dbReference>
<feature type="transmembrane region" description="Helical" evidence="6">
    <location>
        <begin position="175"/>
        <end position="199"/>
    </location>
</feature>
<evidence type="ECO:0000256" key="4">
    <source>
        <dbReference type="ARBA" id="ARBA00022989"/>
    </source>
</evidence>
<evidence type="ECO:0000313" key="7">
    <source>
        <dbReference type="EMBL" id="TCS80058.1"/>
    </source>
</evidence>
<evidence type="ECO:0000256" key="2">
    <source>
        <dbReference type="ARBA" id="ARBA00009142"/>
    </source>
</evidence>
<comment type="caution">
    <text evidence="7">The sequence shown here is derived from an EMBL/GenBank/DDBJ whole genome shotgun (WGS) entry which is preliminary data.</text>
</comment>
<protein>
    <recommendedName>
        <fullName evidence="6">Probable membrane transporter protein</fullName>
    </recommendedName>
</protein>
<keyword evidence="5 6" id="KW-0472">Membrane</keyword>
<feature type="transmembrane region" description="Helical" evidence="6">
    <location>
        <begin position="67"/>
        <end position="86"/>
    </location>
</feature>
<feature type="transmembrane region" description="Helical" evidence="6">
    <location>
        <begin position="98"/>
        <end position="117"/>
    </location>
</feature>
<name>A0A4R3KAN7_9FIRM</name>
<feature type="transmembrane region" description="Helical" evidence="6">
    <location>
        <begin position="205"/>
        <end position="226"/>
    </location>
</feature>
<dbReference type="Proteomes" id="UP000295188">
    <property type="component" value="Unassembled WGS sequence"/>
</dbReference>
<gene>
    <name evidence="7" type="ORF">EDC37_105129</name>
</gene>
<evidence type="ECO:0000313" key="8">
    <source>
        <dbReference type="Proteomes" id="UP000295188"/>
    </source>
</evidence>
<dbReference type="AlphaFoldDB" id="A0A4R3KAN7"/>
<dbReference type="InterPro" id="IPR002781">
    <property type="entry name" value="TM_pro_TauE-like"/>
</dbReference>